<keyword evidence="2" id="KW-0812">Transmembrane</keyword>
<keyword evidence="2" id="KW-0472">Membrane</keyword>
<organism evidence="5 6">
    <name type="scientific">Halostagnicola kamekurae</name>
    <dbReference type="NCBI Taxonomy" id="619731"/>
    <lineage>
        <taxon>Archaea</taxon>
        <taxon>Methanobacteriati</taxon>
        <taxon>Methanobacteriota</taxon>
        <taxon>Stenosarchaea group</taxon>
        <taxon>Halobacteria</taxon>
        <taxon>Halobacteriales</taxon>
        <taxon>Natrialbaceae</taxon>
        <taxon>Halostagnicola</taxon>
    </lineage>
</organism>
<feature type="domain" description="DUF11" evidence="3">
    <location>
        <begin position="276"/>
        <end position="337"/>
    </location>
</feature>
<evidence type="ECO:0000259" key="4">
    <source>
        <dbReference type="Pfam" id="PF01882"/>
    </source>
</evidence>
<dbReference type="AlphaFoldDB" id="A0A1I6QS77"/>
<dbReference type="InterPro" id="IPR055693">
    <property type="entry name" value="DUF7269"/>
</dbReference>
<feature type="compositionally biased region" description="Basic and acidic residues" evidence="1">
    <location>
        <begin position="196"/>
        <end position="223"/>
    </location>
</feature>
<feature type="transmembrane region" description="Helical" evidence="2">
    <location>
        <begin position="227"/>
        <end position="245"/>
    </location>
</feature>
<dbReference type="Pfam" id="PF01345">
    <property type="entry name" value="DUF11"/>
    <property type="match status" value="1"/>
</dbReference>
<proteinExistence type="predicted"/>
<dbReference type="PANTHER" id="PTHR33608">
    <property type="entry name" value="BLL2464 PROTEIN"/>
    <property type="match status" value="1"/>
</dbReference>
<reference evidence="6" key="1">
    <citation type="submission" date="2016-10" db="EMBL/GenBank/DDBJ databases">
        <authorList>
            <person name="Varghese N."/>
            <person name="Submissions S."/>
        </authorList>
    </citation>
    <scope>NUCLEOTIDE SEQUENCE [LARGE SCALE GENOMIC DNA]</scope>
    <source>
        <strain evidence="6">DSM 22427</strain>
    </source>
</reference>
<accession>A0A1I6QS77</accession>
<evidence type="ECO:0000259" key="3">
    <source>
        <dbReference type="Pfam" id="PF01345"/>
    </source>
</evidence>
<feature type="domain" description="DUF58" evidence="4">
    <location>
        <begin position="419"/>
        <end position="505"/>
    </location>
</feature>
<feature type="transmembrane region" description="Helical" evidence="2">
    <location>
        <begin position="30"/>
        <end position="50"/>
    </location>
</feature>
<keyword evidence="6" id="KW-1185">Reference proteome</keyword>
<gene>
    <name evidence="5" type="ORF">SAMN04488556_1498</name>
</gene>
<evidence type="ECO:0000256" key="2">
    <source>
        <dbReference type="SAM" id="Phobius"/>
    </source>
</evidence>
<protein>
    <submittedName>
        <fullName evidence="5">Uncharacterized conserved protein, DUF58 family, contains vWF domain</fullName>
    </submittedName>
</protein>
<dbReference type="Proteomes" id="UP000199199">
    <property type="component" value="Unassembled WGS sequence"/>
</dbReference>
<evidence type="ECO:0000313" key="5">
    <source>
        <dbReference type="EMBL" id="SFS55229.1"/>
    </source>
</evidence>
<dbReference type="InterPro" id="IPR001434">
    <property type="entry name" value="OmcB-like_DUF11"/>
</dbReference>
<dbReference type="Pfam" id="PF23933">
    <property type="entry name" value="DUF7269"/>
    <property type="match status" value="1"/>
</dbReference>
<feature type="region of interest" description="Disordered" evidence="1">
    <location>
        <begin position="179"/>
        <end position="223"/>
    </location>
</feature>
<dbReference type="Pfam" id="PF01882">
    <property type="entry name" value="DUF58"/>
    <property type="match status" value="1"/>
</dbReference>
<evidence type="ECO:0000313" key="6">
    <source>
        <dbReference type="Proteomes" id="UP000199199"/>
    </source>
</evidence>
<dbReference type="InterPro" id="IPR002881">
    <property type="entry name" value="DUF58"/>
</dbReference>
<name>A0A1I6QS77_9EURY</name>
<dbReference type="PANTHER" id="PTHR33608:SF6">
    <property type="entry name" value="BLL2464 PROTEIN"/>
    <property type="match status" value="1"/>
</dbReference>
<evidence type="ECO:0000256" key="1">
    <source>
        <dbReference type="SAM" id="MobiDB-lite"/>
    </source>
</evidence>
<sequence>MSVRTGWLALGLLSFLGGVAVLTGAIGLGVGHGTLVTVACGLLLGAVTTLSRRRGNREQTGTPDPERTYRVPAPGSSLADAIGQLRETQGIYTAHSRRFVDGLRTAVVAVLTRFEGRPVEEAQDRLETGEWTDDRRAAAFLSESVDPPSSSVRRRLSAALNRETTFRNGIRRTGASIARIGYGDGSTGSDPNSLPKYEETDTTQTDRDPRTTSKRVRGTEHARERSTGYWTGVGAVALLAVGIGTLAESPAVVLAGVVGVGYAGFARAFDPPVPRIALDRTVSNESPEPGDEVDVSLTVTNETDRLLPDLRLVDGVPPGLTVTDGTARIGTALRPNESVALEYTVTARRGTHEFDPALVLTRDPSRANERQVYVGEETSIVSAPVLRPIAAPVPLRATAASFAGRLQTTDGGTGTAFHSVREYRRNDPLNRIDWNRHARTGELATLEFHEERAARVVLLLDTRIDAYLAPSPDDRHAVDRSVAAAGRTAATLLENGDTVGLAAIGPGRSTAEEGASSKQEPCWLAPAAGRHHRVEFERLLATHSQFSAVAPKRGTQWFGQLRTLRRRFSAETQILFFSPLCDAGSLEIAQKLEARGYPVTVVSPDPTTDRTTAQQLAGVARRIRQFDLQRAGVPVVDWAAGESIDDAFARVDAGDIR</sequence>
<dbReference type="OrthoDB" id="31512at2157"/>
<keyword evidence="2" id="KW-1133">Transmembrane helix</keyword>
<dbReference type="RefSeq" id="WP_092903109.1">
    <property type="nucleotide sequence ID" value="NZ_FOZS01000001.1"/>
</dbReference>
<dbReference type="EMBL" id="FOZS01000001">
    <property type="protein sequence ID" value="SFS55229.1"/>
    <property type="molecule type" value="Genomic_DNA"/>
</dbReference>